<reference evidence="2 3" key="1">
    <citation type="submission" date="2023-12" db="EMBL/GenBank/DDBJ databases">
        <title>Genomic sequences of Capnocytophaga and Parvimonas strains.</title>
        <authorList>
            <person name="Watt R.M."/>
            <person name="Wang M."/>
            <person name="Yang T."/>
            <person name="Tong W.M."/>
        </authorList>
    </citation>
    <scope>NUCLEOTIDE SEQUENCE [LARGE SCALE GENOMIC DNA]</scope>
    <source>
        <strain evidence="2 3">CCUG 13156</strain>
    </source>
</reference>
<name>A0ABU5Y9G8_9FLAO</name>
<proteinExistence type="predicted"/>
<keyword evidence="1" id="KW-0472">Membrane</keyword>
<protein>
    <submittedName>
        <fullName evidence="2">Uncharacterized protein</fullName>
    </submittedName>
</protein>
<evidence type="ECO:0000256" key="1">
    <source>
        <dbReference type="SAM" id="Phobius"/>
    </source>
</evidence>
<dbReference type="RefSeq" id="WP_323979515.1">
    <property type="nucleotide sequence ID" value="NZ_JAYKBV010000009.1"/>
</dbReference>
<dbReference type="EMBL" id="JAYKBV010000009">
    <property type="protein sequence ID" value="MEB3040577.1"/>
    <property type="molecule type" value="Genomic_DNA"/>
</dbReference>
<feature type="transmembrane region" description="Helical" evidence="1">
    <location>
        <begin position="39"/>
        <end position="59"/>
    </location>
</feature>
<keyword evidence="1" id="KW-1133">Transmembrane helix</keyword>
<keyword evidence="1" id="KW-0812">Transmembrane</keyword>
<dbReference type="Proteomes" id="UP001324270">
    <property type="component" value="Unassembled WGS sequence"/>
</dbReference>
<gene>
    <name evidence="2" type="ORF">VJJ49_07705</name>
</gene>
<evidence type="ECO:0000313" key="3">
    <source>
        <dbReference type="Proteomes" id="UP001324270"/>
    </source>
</evidence>
<comment type="caution">
    <text evidence="2">The sequence shown here is derived from an EMBL/GenBank/DDBJ whole genome shotgun (WGS) entry which is preliminary data.</text>
</comment>
<accession>A0ABU5Y9G8</accession>
<evidence type="ECO:0000313" key="2">
    <source>
        <dbReference type="EMBL" id="MEB3040577.1"/>
    </source>
</evidence>
<organism evidence="2 3">
    <name type="scientific">Capnocytophaga gingivalis</name>
    <dbReference type="NCBI Taxonomy" id="1017"/>
    <lineage>
        <taxon>Bacteria</taxon>
        <taxon>Pseudomonadati</taxon>
        <taxon>Bacteroidota</taxon>
        <taxon>Flavobacteriia</taxon>
        <taxon>Flavobacteriales</taxon>
        <taxon>Flavobacteriaceae</taxon>
        <taxon>Capnocytophaga</taxon>
    </lineage>
</organism>
<sequence>MASFTFHYSLSLFPPLARFLQLVPIIGRAFSSLISNSKYLLALLFTLHSSLFAIHSLYFSSDHFQAHRQIKLDVIEIIEREKERIANDPELRHLVEKEGE</sequence>
<keyword evidence="3" id="KW-1185">Reference proteome</keyword>